<comment type="caution">
    <text evidence="2">The sequence shown here is derived from an EMBL/GenBank/DDBJ whole genome shotgun (WGS) entry which is preliminary data.</text>
</comment>
<sequence length="109" mass="11574">MESHSRYFGSLAPLSSSRLLFSSSLTPQGSHTICLGSAWLGLAPLASPRNYQGQFRANATYKRALPGLNAAAVGLLCAALVQMGAAVREKNTKPLGPSLGQEELEVLRF</sequence>
<dbReference type="Proteomes" id="UP001642484">
    <property type="component" value="Unassembled WGS sequence"/>
</dbReference>
<keyword evidence="1" id="KW-0472">Membrane</keyword>
<proteinExistence type="predicted"/>
<keyword evidence="1" id="KW-1133">Transmembrane helix</keyword>
<keyword evidence="1" id="KW-0812">Transmembrane</keyword>
<accession>A0ABP0NHY3</accession>
<evidence type="ECO:0000313" key="2">
    <source>
        <dbReference type="EMBL" id="CAK9063033.1"/>
    </source>
</evidence>
<name>A0ABP0NHY3_9DINO</name>
<organism evidence="2 3">
    <name type="scientific">Durusdinium trenchii</name>
    <dbReference type="NCBI Taxonomy" id="1381693"/>
    <lineage>
        <taxon>Eukaryota</taxon>
        <taxon>Sar</taxon>
        <taxon>Alveolata</taxon>
        <taxon>Dinophyceae</taxon>
        <taxon>Suessiales</taxon>
        <taxon>Symbiodiniaceae</taxon>
        <taxon>Durusdinium</taxon>
    </lineage>
</organism>
<evidence type="ECO:0000256" key="1">
    <source>
        <dbReference type="SAM" id="Phobius"/>
    </source>
</evidence>
<dbReference type="EMBL" id="CAXAMN010021751">
    <property type="protein sequence ID" value="CAK9063033.1"/>
    <property type="molecule type" value="Genomic_DNA"/>
</dbReference>
<protein>
    <submittedName>
        <fullName evidence="2">Uncharacterized protein</fullName>
    </submittedName>
</protein>
<reference evidence="2 3" key="1">
    <citation type="submission" date="2024-02" db="EMBL/GenBank/DDBJ databases">
        <authorList>
            <person name="Chen Y."/>
            <person name="Shah S."/>
            <person name="Dougan E. K."/>
            <person name="Thang M."/>
            <person name="Chan C."/>
        </authorList>
    </citation>
    <scope>NUCLEOTIDE SEQUENCE [LARGE SCALE GENOMIC DNA]</scope>
</reference>
<feature type="transmembrane region" description="Helical" evidence="1">
    <location>
        <begin position="67"/>
        <end position="87"/>
    </location>
</feature>
<gene>
    <name evidence="2" type="ORF">CCMP2556_LOCUS30999</name>
</gene>
<keyword evidence="3" id="KW-1185">Reference proteome</keyword>
<evidence type="ECO:0000313" key="3">
    <source>
        <dbReference type="Proteomes" id="UP001642484"/>
    </source>
</evidence>